<dbReference type="EMBL" id="JAAMPI010000595">
    <property type="protein sequence ID" value="KAF4630051.1"/>
    <property type="molecule type" value="Genomic_DNA"/>
</dbReference>
<evidence type="ECO:0000256" key="1">
    <source>
        <dbReference type="SAM" id="MobiDB-lite"/>
    </source>
</evidence>
<protein>
    <submittedName>
        <fullName evidence="2">Uncharacterized protein</fullName>
    </submittedName>
</protein>
<dbReference type="PANTHER" id="PTHR28630:SF3">
    <property type="entry name" value="PEROXIREDOXIN-LIKE 2C"/>
    <property type="match status" value="1"/>
</dbReference>
<feature type="region of interest" description="Disordered" evidence="1">
    <location>
        <begin position="1"/>
        <end position="48"/>
    </location>
</feature>
<feature type="region of interest" description="Disordered" evidence="1">
    <location>
        <begin position="321"/>
        <end position="356"/>
    </location>
</feature>
<evidence type="ECO:0000313" key="3">
    <source>
        <dbReference type="Proteomes" id="UP000566819"/>
    </source>
</evidence>
<name>A0A8H4RJR9_9HELO</name>
<reference evidence="2 3" key="1">
    <citation type="submission" date="2020-03" db="EMBL/GenBank/DDBJ databases">
        <title>Draft Genome Sequence of Cudoniella acicularis.</title>
        <authorList>
            <person name="Buettner E."/>
            <person name="Kellner H."/>
        </authorList>
    </citation>
    <scope>NUCLEOTIDE SEQUENCE [LARGE SCALE GENOMIC DNA]</scope>
    <source>
        <strain evidence="2 3">DSM 108380</strain>
    </source>
</reference>
<feature type="compositionally biased region" description="Polar residues" evidence="1">
    <location>
        <begin position="1"/>
        <end position="18"/>
    </location>
</feature>
<comment type="caution">
    <text evidence="2">The sequence shown here is derived from an EMBL/GenBank/DDBJ whole genome shotgun (WGS) entry which is preliminary data.</text>
</comment>
<organism evidence="2 3">
    <name type="scientific">Cudoniella acicularis</name>
    <dbReference type="NCBI Taxonomy" id="354080"/>
    <lineage>
        <taxon>Eukaryota</taxon>
        <taxon>Fungi</taxon>
        <taxon>Dikarya</taxon>
        <taxon>Ascomycota</taxon>
        <taxon>Pezizomycotina</taxon>
        <taxon>Leotiomycetes</taxon>
        <taxon>Helotiales</taxon>
        <taxon>Tricladiaceae</taxon>
        <taxon>Cudoniella</taxon>
    </lineage>
</organism>
<evidence type="ECO:0000313" key="2">
    <source>
        <dbReference type="EMBL" id="KAF4630051.1"/>
    </source>
</evidence>
<gene>
    <name evidence="2" type="ORF">G7Y89_g8093</name>
</gene>
<feature type="region of interest" description="Disordered" evidence="1">
    <location>
        <begin position="132"/>
        <end position="172"/>
    </location>
</feature>
<keyword evidence="3" id="KW-1185">Reference proteome</keyword>
<feature type="compositionally biased region" description="Basic residues" evidence="1">
    <location>
        <begin position="151"/>
        <end position="160"/>
    </location>
</feature>
<dbReference type="Proteomes" id="UP000566819">
    <property type="component" value="Unassembled WGS sequence"/>
</dbReference>
<dbReference type="InterPro" id="IPR032801">
    <property type="entry name" value="PXL2A/B/C"/>
</dbReference>
<proteinExistence type="predicted"/>
<dbReference type="AlphaFoldDB" id="A0A8H4RJR9"/>
<dbReference type="OrthoDB" id="40334at2759"/>
<dbReference type="PANTHER" id="PTHR28630">
    <property type="match status" value="1"/>
</dbReference>
<sequence>MAISSDSPAAKDATSNSAIVVDRTKTEAPPKNSIDTSGLKTDEKVDSTVNLGSRTEDKVDNTVEFAGDVNTNNEIPSQEALKRVENMSVLDADGKAIPFKDLYNGPGVARRVLVIFIRHFFCGVRCPSPLPSSWTKKTSKLTPPELPGIHPHSRLLHNPRRPPPTPNPNLHCDRRLRLAVPNPNVPSRNLVPLSRLRRPHQETLLRARHAANIESSARPEYQRKALIGMMASSFLLSLKMLKGGKAFQGGDYHQVGGEFMFEPVDAATPICAPGDTSKQLGAVGVGGNHTQGQIEEKKITWCHRMRNTRDHAEIPELREVLGLESESEPGKYMKRKGTGLSGKSSGSTESAEKLTT</sequence>
<accession>A0A8H4RJR9</accession>